<name>A0ABQ3SMJ6_9ACTN</name>
<dbReference type="RefSeq" id="WP_189747194.1">
    <property type="nucleotide sequence ID" value="NZ_BMRL01000025.1"/>
</dbReference>
<dbReference type="Proteomes" id="UP000613974">
    <property type="component" value="Unassembled WGS sequence"/>
</dbReference>
<protein>
    <submittedName>
        <fullName evidence="1">Uncharacterized protein</fullName>
    </submittedName>
</protein>
<dbReference type="EMBL" id="BNEC01000005">
    <property type="protein sequence ID" value="GHI69348.1"/>
    <property type="molecule type" value="Genomic_DNA"/>
</dbReference>
<accession>A0ABQ3SMJ6</accession>
<organism evidence="1 2">
    <name type="scientific">Streptomyces nojiriensis</name>
    <dbReference type="NCBI Taxonomy" id="66374"/>
    <lineage>
        <taxon>Bacteria</taxon>
        <taxon>Bacillati</taxon>
        <taxon>Actinomycetota</taxon>
        <taxon>Actinomycetes</taxon>
        <taxon>Kitasatosporales</taxon>
        <taxon>Streptomycetaceae</taxon>
        <taxon>Streptomyces</taxon>
    </lineage>
</organism>
<dbReference type="GeneID" id="95587632"/>
<reference evidence="2" key="1">
    <citation type="submission" date="2023-07" db="EMBL/GenBank/DDBJ databases">
        <title>Whole genome shotgun sequence of Streptomyces nojiriensis NBRC 13794.</title>
        <authorList>
            <person name="Komaki H."/>
            <person name="Tamura T."/>
        </authorList>
    </citation>
    <scope>NUCLEOTIDE SEQUENCE [LARGE SCALE GENOMIC DNA]</scope>
    <source>
        <strain evidence="2">NBRC 13794</strain>
    </source>
</reference>
<gene>
    <name evidence="1" type="ORF">Snoj_32660</name>
</gene>
<proteinExistence type="predicted"/>
<keyword evidence="2" id="KW-1185">Reference proteome</keyword>
<evidence type="ECO:0000313" key="2">
    <source>
        <dbReference type="Proteomes" id="UP000613974"/>
    </source>
</evidence>
<evidence type="ECO:0000313" key="1">
    <source>
        <dbReference type="EMBL" id="GHI69348.1"/>
    </source>
</evidence>
<sequence length="200" mass="21774">MSTHTPPPSVVARDPHWAAKMQRLRSRRLAERTLSICDDPTLKAAVTEAALGLARARTEAQAASIEQGITESARSEWVAQRPEVLAAEGRLADAQKELDQETERLTFRALPRPAWEQLLREHPPTEAQADAGMEYNVETFPAALIAACHIERDAAGAEVPSMTEADAQELLDSWADADAKALFTTALVVNQTIRADLGKG</sequence>
<comment type="caution">
    <text evidence="1">The sequence shown here is derived from an EMBL/GenBank/DDBJ whole genome shotgun (WGS) entry which is preliminary data.</text>
</comment>